<evidence type="ECO:0000256" key="6">
    <source>
        <dbReference type="ARBA" id="ARBA00048707"/>
    </source>
</evidence>
<keyword evidence="12" id="KW-1185">Reference proteome</keyword>
<evidence type="ECO:0000256" key="9">
    <source>
        <dbReference type="RuleBase" id="RU000673"/>
    </source>
</evidence>
<keyword evidence="3 8" id="KW-0378">Hydrolase</keyword>
<feature type="binding site" evidence="8">
    <location>
        <position position="64"/>
    </location>
    <ligand>
        <name>tRNA</name>
        <dbReference type="ChEBI" id="CHEBI:17843"/>
    </ligand>
</feature>
<dbReference type="FunFam" id="3.40.50.1470:FF:000001">
    <property type="entry name" value="Peptidyl-tRNA hydrolase"/>
    <property type="match status" value="1"/>
</dbReference>
<dbReference type="GO" id="GO:0000049">
    <property type="term" value="F:tRNA binding"/>
    <property type="evidence" value="ECO:0007669"/>
    <property type="project" value="UniProtKB-UniRule"/>
</dbReference>
<dbReference type="EC" id="3.1.1.29" evidence="1 8"/>
<comment type="subcellular location">
    <subcellularLocation>
        <location evidence="8">Cytoplasm</location>
    </subcellularLocation>
</comment>
<feature type="site" description="Stabilizes the basic form of H active site to accept a proton" evidence="8">
    <location>
        <position position="91"/>
    </location>
</feature>
<dbReference type="EMBL" id="FUYN01000002">
    <property type="protein sequence ID" value="SKB42058.1"/>
    <property type="molecule type" value="Genomic_DNA"/>
</dbReference>
<keyword evidence="4 8" id="KW-0694">RNA-binding</keyword>
<dbReference type="Proteomes" id="UP000243406">
    <property type="component" value="Unassembled WGS sequence"/>
</dbReference>
<evidence type="ECO:0000256" key="4">
    <source>
        <dbReference type="ARBA" id="ARBA00022884"/>
    </source>
</evidence>
<dbReference type="AlphaFoldDB" id="A0A1T5B471"/>
<evidence type="ECO:0000256" key="3">
    <source>
        <dbReference type="ARBA" id="ARBA00022801"/>
    </source>
</evidence>
<dbReference type="SUPFAM" id="SSF53178">
    <property type="entry name" value="Peptidyl-tRNA hydrolase-like"/>
    <property type="match status" value="1"/>
</dbReference>
<dbReference type="Pfam" id="PF01195">
    <property type="entry name" value="Pept_tRNA_hydro"/>
    <property type="match status" value="1"/>
</dbReference>
<dbReference type="InterPro" id="IPR018171">
    <property type="entry name" value="Pept_tRNA_hydro_CS"/>
</dbReference>
<dbReference type="Gene3D" id="3.40.50.1470">
    <property type="entry name" value="Peptidyl-tRNA hydrolase"/>
    <property type="match status" value="1"/>
</dbReference>
<dbReference type="PANTHER" id="PTHR17224:SF1">
    <property type="entry name" value="PEPTIDYL-TRNA HYDROLASE"/>
    <property type="match status" value="1"/>
</dbReference>
<dbReference type="InterPro" id="IPR001328">
    <property type="entry name" value="Pept_tRNA_hydro"/>
</dbReference>
<dbReference type="GO" id="GO:0072344">
    <property type="term" value="P:rescue of stalled ribosome"/>
    <property type="evidence" value="ECO:0007669"/>
    <property type="project" value="UniProtKB-UniRule"/>
</dbReference>
<gene>
    <name evidence="8" type="primary">pth</name>
    <name evidence="11" type="ORF">SAMN02745120_1440</name>
</gene>
<organism evidence="11 12">
    <name type="scientific">Acetoanaerobium noterae</name>
    <dbReference type="NCBI Taxonomy" id="745369"/>
    <lineage>
        <taxon>Bacteria</taxon>
        <taxon>Bacillati</taxon>
        <taxon>Bacillota</taxon>
        <taxon>Clostridia</taxon>
        <taxon>Peptostreptococcales</taxon>
        <taxon>Filifactoraceae</taxon>
        <taxon>Acetoanaerobium</taxon>
    </lineage>
</organism>
<dbReference type="CDD" id="cd00462">
    <property type="entry name" value="PTH"/>
    <property type="match status" value="1"/>
</dbReference>
<dbReference type="NCBIfam" id="TIGR00447">
    <property type="entry name" value="pth"/>
    <property type="match status" value="1"/>
</dbReference>
<sequence>MYLIVGLGNPGSKYEKTRHNVGFVTVDVLAGQLGIKVNKLKFKSLIGEGNIGSEKVVLIKPQTYMNLSGEAVMQAINFYKPDHDKIFVIYDDIDLDVGRLRIRKKGSGGTHNGMRNIIYLTGFDDFPRFRIGVSKPKNGQDLASFVTSGFNKDEIKPLCEAIDNTADAIVLAIKEDIDKAMNKYNV</sequence>
<dbReference type="GO" id="GO:0004045">
    <property type="term" value="F:peptidyl-tRNA hydrolase activity"/>
    <property type="evidence" value="ECO:0007669"/>
    <property type="project" value="UniProtKB-UniRule"/>
</dbReference>
<comment type="function">
    <text evidence="8">Catalyzes the release of premature peptidyl moieties from peptidyl-tRNA molecules trapped in stalled 50S ribosomal subunits, and thus maintains levels of free tRNAs and 50S ribosomes.</text>
</comment>
<evidence type="ECO:0000313" key="11">
    <source>
        <dbReference type="EMBL" id="SKB42058.1"/>
    </source>
</evidence>
<comment type="similarity">
    <text evidence="5 8 10">Belongs to the PTH family.</text>
</comment>
<dbReference type="InterPro" id="IPR036416">
    <property type="entry name" value="Pept_tRNA_hydro_sf"/>
</dbReference>
<protein>
    <recommendedName>
        <fullName evidence="7 8">Peptidyl-tRNA hydrolase</fullName>
        <shortName evidence="8">Pth</shortName>
        <ecNumber evidence="1 8">3.1.1.29</ecNumber>
    </recommendedName>
</protein>
<dbReference type="PROSITE" id="PS01195">
    <property type="entry name" value="PEPT_TRNA_HYDROL_1"/>
    <property type="match status" value="1"/>
</dbReference>
<feature type="active site" description="Proton acceptor" evidence="8">
    <location>
        <position position="19"/>
    </location>
</feature>
<dbReference type="OrthoDB" id="9800507at2"/>
<dbReference type="PROSITE" id="PS01196">
    <property type="entry name" value="PEPT_TRNA_HYDROL_2"/>
    <property type="match status" value="1"/>
</dbReference>
<feature type="binding site" evidence="8">
    <location>
        <position position="14"/>
    </location>
    <ligand>
        <name>tRNA</name>
        <dbReference type="ChEBI" id="CHEBI:17843"/>
    </ligand>
</feature>
<evidence type="ECO:0000256" key="10">
    <source>
        <dbReference type="RuleBase" id="RU004320"/>
    </source>
</evidence>
<name>A0A1T5B471_9FIRM</name>
<dbReference type="HAMAP" id="MF_00083">
    <property type="entry name" value="Pept_tRNA_hydro_bact"/>
    <property type="match status" value="1"/>
</dbReference>
<feature type="site" description="Discriminates between blocked and unblocked aminoacyl-tRNA" evidence="8">
    <location>
        <position position="9"/>
    </location>
</feature>
<comment type="subunit">
    <text evidence="8">Monomer.</text>
</comment>
<evidence type="ECO:0000256" key="8">
    <source>
        <dbReference type="HAMAP-Rule" id="MF_00083"/>
    </source>
</evidence>
<dbReference type="PANTHER" id="PTHR17224">
    <property type="entry name" value="PEPTIDYL-TRNA HYDROLASE"/>
    <property type="match status" value="1"/>
</dbReference>
<dbReference type="GO" id="GO:0006515">
    <property type="term" value="P:protein quality control for misfolded or incompletely synthesized proteins"/>
    <property type="evidence" value="ECO:0007669"/>
    <property type="project" value="UniProtKB-UniRule"/>
</dbReference>
<evidence type="ECO:0000256" key="1">
    <source>
        <dbReference type="ARBA" id="ARBA00013260"/>
    </source>
</evidence>
<dbReference type="RefSeq" id="WP_079589315.1">
    <property type="nucleotide sequence ID" value="NZ_CP154629.1"/>
</dbReference>
<evidence type="ECO:0000256" key="7">
    <source>
        <dbReference type="ARBA" id="ARBA00050038"/>
    </source>
</evidence>
<comment type="function">
    <text evidence="8">Hydrolyzes ribosome-free peptidyl-tRNAs (with 1 or more amino acids incorporated), which drop off the ribosome during protein synthesis, or as a result of ribosome stalling.</text>
</comment>
<accession>A0A1T5B471</accession>
<keyword evidence="2 8" id="KW-0820">tRNA-binding</keyword>
<proteinExistence type="inferred from homology"/>
<feature type="binding site" evidence="8">
    <location>
        <position position="66"/>
    </location>
    <ligand>
        <name>tRNA</name>
        <dbReference type="ChEBI" id="CHEBI:17843"/>
    </ligand>
</feature>
<evidence type="ECO:0000313" key="12">
    <source>
        <dbReference type="Proteomes" id="UP000243406"/>
    </source>
</evidence>
<evidence type="ECO:0000256" key="2">
    <source>
        <dbReference type="ARBA" id="ARBA00022555"/>
    </source>
</evidence>
<keyword evidence="8" id="KW-0963">Cytoplasm</keyword>
<reference evidence="12" key="1">
    <citation type="submission" date="2017-02" db="EMBL/GenBank/DDBJ databases">
        <authorList>
            <person name="Varghese N."/>
            <person name="Submissions S."/>
        </authorList>
    </citation>
    <scope>NUCLEOTIDE SEQUENCE [LARGE SCALE GENOMIC DNA]</scope>
    <source>
        <strain evidence="12">ATCC 35199</strain>
    </source>
</reference>
<comment type="catalytic activity">
    <reaction evidence="6 8 9">
        <text>an N-acyl-L-alpha-aminoacyl-tRNA + H2O = an N-acyl-L-amino acid + a tRNA + H(+)</text>
        <dbReference type="Rhea" id="RHEA:54448"/>
        <dbReference type="Rhea" id="RHEA-COMP:10123"/>
        <dbReference type="Rhea" id="RHEA-COMP:13883"/>
        <dbReference type="ChEBI" id="CHEBI:15377"/>
        <dbReference type="ChEBI" id="CHEBI:15378"/>
        <dbReference type="ChEBI" id="CHEBI:59874"/>
        <dbReference type="ChEBI" id="CHEBI:78442"/>
        <dbReference type="ChEBI" id="CHEBI:138191"/>
        <dbReference type="EC" id="3.1.1.29"/>
    </reaction>
</comment>
<evidence type="ECO:0000256" key="5">
    <source>
        <dbReference type="ARBA" id="ARBA00038063"/>
    </source>
</evidence>
<dbReference type="GO" id="GO:0005737">
    <property type="term" value="C:cytoplasm"/>
    <property type="evidence" value="ECO:0007669"/>
    <property type="project" value="UniProtKB-SubCell"/>
</dbReference>
<feature type="binding site" evidence="8">
    <location>
        <position position="112"/>
    </location>
    <ligand>
        <name>tRNA</name>
        <dbReference type="ChEBI" id="CHEBI:17843"/>
    </ligand>
</feature>